<dbReference type="Pfam" id="PF13516">
    <property type="entry name" value="LRR_6"/>
    <property type="match status" value="1"/>
</dbReference>
<dbReference type="Pfam" id="PF00560">
    <property type="entry name" value="LRR_1"/>
    <property type="match status" value="3"/>
</dbReference>
<feature type="domain" description="Disease resistance R13L4/SHOC-2-like LRR" evidence="12">
    <location>
        <begin position="41"/>
        <end position="234"/>
    </location>
</feature>
<dbReference type="SMART" id="SM00369">
    <property type="entry name" value="LRR_TYP"/>
    <property type="match status" value="8"/>
</dbReference>
<dbReference type="Gene3D" id="3.80.10.10">
    <property type="entry name" value="Ribonuclease Inhibitor"/>
    <property type="match status" value="5"/>
</dbReference>
<keyword evidence="3" id="KW-1003">Cell membrane</keyword>
<organism evidence="13 14">
    <name type="scientific">Hevea brasiliensis</name>
    <name type="common">Para rubber tree</name>
    <name type="synonym">Siphonia brasiliensis</name>
    <dbReference type="NCBI Taxonomy" id="3981"/>
    <lineage>
        <taxon>Eukaryota</taxon>
        <taxon>Viridiplantae</taxon>
        <taxon>Streptophyta</taxon>
        <taxon>Embryophyta</taxon>
        <taxon>Tracheophyta</taxon>
        <taxon>Spermatophyta</taxon>
        <taxon>Magnoliopsida</taxon>
        <taxon>eudicotyledons</taxon>
        <taxon>Gunneridae</taxon>
        <taxon>Pentapetalae</taxon>
        <taxon>rosids</taxon>
        <taxon>fabids</taxon>
        <taxon>Malpighiales</taxon>
        <taxon>Euphorbiaceae</taxon>
        <taxon>Crotonoideae</taxon>
        <taxon>Micrandreae</taxon>
        <taxon>Hevea</taxon>
    </lineage>
</organism>
<dbReference type="PANTHER" id="PTHR48063:SF16">
    <property type="entry name" value="LRR RECEPTOR-LIKE SERINE_THREONINE-PROTEIN KINASE GSO1"/>
    <property type="match status" value="1"/>
</dbReference>
<dbReference type="Proteomes" id="UP000467840">
    <property type="component" value="Chromosome 7"/>
</dbReference>
<evidence type="ECO:0000256" key="9">
    <source>
        <dbReference type="ARBA" id="ARBA00023136"/>
    </source>
</evidence>
<evidence type="ECO:0000256" key="5">
    <source>
        <dbReference type="ARBA" id="ARBA00022692"/>
    </source>
</evidence>
<dbReference type="PRINTS" id="PR00019">
    <property type="entry name" value="LEURICHRPT"/>
</dbReference>
<evidence type="ECO:0000313" key="14">
    <source>
        <dbReference type="Proteomes" id="UP000467840"/>
    </source>
</evidence>
<keyword evidence="10" id="KW-0675">Receptor</keyword>
<dbReference type="InterPro" id="IPR032675">
    <property type="entry name" value="LRR_dom_sf"/>
</dbReference>
<sequence length="690" mass="76597">MARSDCCQWWGIGCNNRTGAVITVDIHNPDQFPEKFGLGGELRSSLAKLKSLEYLDLSFNAFNGNQIPTFFESFERLRYLNLANSGFGGKIPPNLGNIPSLQHLDISSTFGENFLDNLEWVTGLKSLKYLVLHGVDLAMVGSKWVRPLSMLPALSEVHLSDCKLQRSTLFVSFANFSSLAVIDLSYNKLNSIPRWLVNISSLLSVDLSYNSIQGSNSIGFCNLPNLRFLNIGNNNLGVSSYQLFKQSWSKLEVLQLDNNFVHGKLPASIGNMTSLTHLDLSRNYIEDNLGQILKLSTLDVSSNHLTGNLPESMGKLSLLKYLDVSSNRLVGIVSESHFSKLKKLVFLDLSFNSLIFNFSPNWVPAFQLKSLMMRSCNLRPSFPGWLKSQRHILEVDSSNANISGSIPNWFWDISGSLFLLNFSSNLLQGHLPSTFSVDFYAKVDLSFNLLEGRIPLPSNQIAVLNLSNNKFSGPIPENVGDNSLILVLSLASNQITGAIPTSIGRMQEVQVIDPSRNNLTGRIPKSIGNCSFLQVLDLQNNYLTGRIPSSLGQLTVLHTIHLRNNKITGKLPSSFKNLSRLRTLDLGCNRLTGIIPQWIGEAFPVLKILGLRSNVFSGELPSALLKLSSLNVLDLAENQLRGTIPTNLGVIREIDNRYAVDKWFYLAIGLGFAVGCKTAAHFRNYCFHRH</sequence>
<dbReference type="InterPro" id="IPR046956">
    <property type="entry name" value="RLP23-like"/>
</dbReference>
<reference evidence="13 14" key="1">
    <citation type="journal article" date="2020" name="Mol. Plant">
        <title>The Chromosome-Based Rubber Tree Genome Provides New Insights into Spurge Genome Evolution and Rubber Biosynthesis.</title>
        <authorList>
            <person name="Liu J."/>
            <person name="Shi C."/>
            <person name="Shi C.C."/>
            <person name="Li W."/>
            <person name="Zhang Q.J."/>
            <person name="Zhang Y."/>
            <person name="Li K."/>
            <person name="Lu H.F."/>
            <person name="Shi C."/>
            <person name="Zhu S.T."/>
            <person name="Xiao Z.Y."/>
            <person name="Nan H."/>
            <person name="Yue Y."/>
            <person name="Zhu X.G."/>
            <person name="Wu Y."/>
            <person name="Hong X.N."/>
            <person name="Fan G.Y."/>
            <person name="Tong Y."/>
            <person name="Zhang D."/>
            <person name="Mao C.L."/>
            <person name="Liu Y.L."/>
            <person name="Hao S.J."/>
            <person name="Liu W.Q."/>
            <person name="Lv M.Q."/>
            <person name="Zhang H.B."/>
            <person name="Liu Y."/>
            <person name="Hu-Tang G.R."/>
            <person name="Wang J.P."/>
            <person name="Wang J.H."/>
            <person name="Sun Y.H."/>
            <person name="Ni S.B."/>
            <person name="Chen W.B."/>
            <person name="Zhang X.C."/>
            <person name="Jiao Y.N."/>
            <person name="Eichler E.E."/>
            <person name="Li G.H."/>
            <person name="Liu X."/>
            <person name="Gao L.Z."/>
        </authorList>
    </citation>
    <scope>NUCLEOTIDE SEQUENCE [LARGE SCALE GENOMIC DNA]</scope>
    <source>
        <strain evidence="14">cv. GT1</strain>
        <tissue evidence="13">Leaf</tissue>
    </source>
</reference>
<accession>A0A6A6L7E6</accession>
<evidence type="ECO:0000313" key="13">
    <source>
        <dbReference type="EMBL" id="KAF2296517.1"/>
    </source>
</evidence>
<dbReference type="GO" id="GO:0005886">
    <property type="term" value="C:plasma membrane"/>
    <property type="evidence" value="ECO:0007669"/>
    <property type="project" value="UniProtKB-SubCell"/>
</dbReference>
<keyword evidence="8" id="KW-1133">Transmembrane helix</keyword>
<dbReference type="AlphaFoldDB" id="A0A6A6L7E6"/>
<dbReference type="Pfam" id="PF23598">
    <property type="entry name" value="LRR_14"/>
    <property type="match status" value="1"/>
</dbReference>
<evidence type="ECO:0000256" key="8">
    <source>
        <dbReference type="ARBA" id="ARBA00022989"/>
    </source>
</evidence>
<proteinExistence type="inferred from homology"/>
<keyword evidence="9" id="KW-0472">Membrane</keyword>
<gene>
    <name evidence="13" type="ORF">GH714_040509</name>
</gene>
<evidence type="ECO:0000256" key="4">
    <source>
        <dbReference type="ARBA" id="ARBA00022614"/>
    </source>
</evidence>
<dbReference type="FunFam" id="3.80.10.10:FF:000095">
    <property type="entry name" value="LRR receptor-like serine/threonine-protein kinase GSO1"/>
    <property type="match status" value="1"/>
</dbReference>
<comment type="caution">
    <text evidence="13">The sequence shown here is derived from an EMBL/GenBank/DDBJ whole genome shotgun (WGS) entry which is preliminary data.</text>
</comment>
<evidence type="ECO:0000256" key="10">
    <source>
        <dbReference type="ARBA" id="ARBA00023170"/>
    </source>
</evidence>
<evidence type="ECO:0000256" key="6">
    <source>
        <dbReference type="ARBA" id="ARBA00022729"/>
    </source>
</evidence>
<evidence type="ECO:0000259" key="12">
    <source>
        <dbReference type="Pfam" id="PF23598"/>
    </source>
</evidence>
<dbReference type="FunFam" id="3.80.10.10:FF:001347">
    <property type="entry name" value="LRR receptor-like serine/threonine-protein kinase GSO2"/>
    <property type="match status" value="1"/>
</dbReference>
<dbReference type="InterPro" id="IPR055414">
    <property type="entry name" value="LRR_R13L4/SHOC2-like"/>
</dbReference>
<keyword evidence="11" id="KW-0325">Glycoprotein</keyword>
<evidence type="ECO:0000256" key="2">
    <source>
        <dbReference type="ARBA" id="ARBA00009592"/>
    </source>
</evidence>
<evidence type="ECO:0000256" key="3">
    <source>
        <dbReference type="ARBA" id="ARBA00022475"/>
    </source>
</evidence>
<evidence type="ECO:0000256" key="7">
    <source>
        <dbReference type="ARBA" id="ARBA00022737"/>
    </source>
</evidence>
<keyword evidence="7" id="KW-0677">Repeat</keyword>
<evidence type="ECO:0000256" key="11">
    <source>
        <dbReference type="ARBA" id="ARBA00023180"/>
    </source>
</evidence>
<name>A0A6A6L7E6_HEVBR</name>
<keyword evidence="6" id="KW-0732">Signal</keyword>
<dbReference type="PROSITE" id="PS51450">
    <property type="entry name" value="LRR"/>
    <property type="match status" value="1"/>
</dbReference>
<keyword evidence="5" id="KW-0812">Transmembrane</keyword>
<keyword evidence="14" id="KW-1185">Reference proteome</keyword>
<comment type="subcellular location">
    <subcellularLocation>
        <location evidence="1">Cell membrane</location>
        <topology evidence="1">Single-pass type I membrane protein</topology>
    </subcellularLocation>
</comment>
<dbReference type="PANTHER" id="PTHR48063">
    <property type="entry name" value="LRR RECEPTOR-LIKE KINASE"/>
    <property type="match status" value="1"/>
</dbReference>
<protein>
    <recommendedName>
        <fullName evidence="12">Disease resistance R13L4/SHOC-2-like LRR domain-containing protein</fullName>
    </recommendedName>
</protein>
<dbReference type="EMBL" id="JAAGAX010000013">
    <property type="protein sequence ID" value="KAF2296517.1"/>
    <property type="molecule type" value="Genomic_DNA"/>
</dbReference>
<dbReference type="Pfam" id="PF13855">
    <property type="entry name" value="LRR_8"/>
    <property type="match status" value="2"/>
</dbReference>
<dbReference type="InterPro" id="IPR001611">
    <property type="entry name" value="Leu-rich_rpt"/>
</dbReference>
<dbReference type="InterPro" id="IPR003591">
    <property type="entry name" value="Leu-rich_rpt_typical-subtyp"/>
</dbReference>
<evidence type="ECO:0000256" key="1">
    <source>
        <dbReference type="ARBA" id="ARBA00004251"/>
    </source>
</evidence>
<dbReference type="SUPFAM" id="SSF52058">
    <property type="entry name" value="L domain-like"/>
    <property type="match status" value="3"/>
</dbReference>
<comment type="similarity">
    <text evidence="2">Belongs to the RLP family.</text>
</comment>
<keyword evidence="4" id="KW-0433">Leucine-rich repeat</keyword>